<dbReference type="RefSeq" id="WP_073386122.1">
    <property type="nucleotide sequence ID" value="NZ_FQXK01000008.1"/>
</dbReference>
<dbReference type="OrthoDB" id="9791837at2"/>
<dbReference type="GeneID" id="89509555"/>
<keyword evidence="2" id="KW-0808">Transferase</keyword>
<evidence type="ECO:0000259" key="1">
    <source>
        <dbReference type="Pfam" id="PF08241"/>
    </source>
</evidence>
<dbReference type="AlphaFoldDB" id="A0A1M5WNV8"/>
<dbReference type="SUPFAM" id="SSF53335">
    <property type="entry name" value="S-adenosyl-L-methionine-dependent methyltransferases"/>
    <property type="match status" value="1"/>
</dbReference>
<evidence type="ECO:0000313" key="2">
    <source>
        <dbReference type="EMBL" id="SHH89208.1"/>
    </source>
</evidence>
<dbReference type="PANTHER" id="PTHR43861:SF1">
    <property type="entry name" value="TRANS-ACONITATE 2-METHYLTRANSFERASE"/>
    <property type="match status" value="1"/>
</dbReference>
<dbReference type="EMBL" id="FQXK01000008">
    <property type="protein sequence ID" value="SHH89208.1"/>
    <property type="molecule type" value="Genomic_DNA"/>
</dbReference>
<dbReference type="Gene3D" id="3.40.50.150">
    <property type="entry name" value="Vaccinia Virus protein VP39"/>
    <property type="match status" value="1"/>
</dbReference>
<keyword evidence="3" id="KW-1185">Reference proteome</keyword>
<proteinExistence type="predicted"/>
<dbReference type="InterPro" id="IPR029063">
    <property type="entry name" value="SAM-dependent_MTases_sf"/>
</dbReference>
<feature type="domain" description="Methyltransferase type 11" evidence="1">
    <location>
        <begin position="48"/>
        <end position="142"/>
    </location>
</feature>
<keyword evidence="2" id="KW-0489">Methyltransferase</keyword>
<protein>
    <submittedName>
        <fullName evidence="2">Methyltransferase domain-containing protein</fullName>
    </submittedName>
</protein>
<dbReference type="GO" id="GO:0032259">
    <property type="term" value="P:methylation"/>
    <property type="evidence" value="ECO:0007669"/>
    <property type="project" value="UniProtKB-KW"/>
</dbReference>
<dbReference type="GO" id="GO:0008757">
    <property type="term" value="F:S-adenosylmethionine-dependent methyltransferase activity"/>
    <property type="evidence" value="ECO:0007669"/>
    <property type="project" value="InterPro"/>
</dbReference>
<organism evidence="2 3">
    <name type="scientific">Butyrivibrio fibrisolvens DSM 3071</name>
    <dbReference type="NCBI Taxonomy" id="1121131"/>
    <lineage>
        <taxon>Bacteria</taxon>
        <taxon>Bacillati</taxon>
        <taxon>Bacillota</taxon>
        <taxon>Clostridia</taxon>
        <taxon>Lachnospirales</taxon>
        <taxon>Lachnospiraceae</taxon>
        <taxon>Butyrivibrio</taxon>
    </lineage>
</organism>
<dbReference type="STRING" id="1121131.SAMN02745229_01097"/>
<dbReference type="PANTHER" id="PTHR43861">
    <property type="entry name" value="TRANS-ACONITATE 2-METHYLTRANSFERASE-RELATED"/>
    <property type="match status" value="1"/>
</dbReference>
<dbReference type="InterPro" id="IPR013216">
    <property type="entry name" value="Methyltransf_11"/>
</dbReference>
<dbReference type="CDD" id="cd02440">
    <property type="entry name" value="AdoMet_MTases"/>
    <property type="match status" value="1"/>
</dbReference>
<accession>A0A1M5WNV8</accession>
<dbReference type="Proteomes" id="UP000184278">
    <property type="component" value="Unassembled WGS sequence"/>
</dbReference>
<evidence type="ECO:0000313" key="3">
    <source>
        <dbReference type="Proteomes" id="UP000184278"/>
    </source>
</evidence>
<gene>
    <name evidence="2" type="ORF">SAMN02745229_01097</name>
</gene>
<sequence>MSKQNIYDNDTFFDTFLSSRSSEVNFNDCIETPIIFAMLPDLYGKVILDIGCGMGQHTKEYAERGAESVLGIDISEKMLEYAKEHNNAENIIYQRMAMEDIETIDRKFDLITSSLVFDYVEDFDGLMQKIYKLLKDNAEFVFSMSHPIVTAWDGVYDRYTRTETGERLYANLRNYCKEGLRKVDWGVKGYECYHRTVSSIINALIKVGFVIEECQEAHISDDMRTQYPDLFGGTIHRPEFIFFRCRKNTI</sequence>
<dbReference type="Pfam" id="PF08241">
    <property type="entry name" value="Methyltransf_11"/>
    <property type="match status" value="1"/>
</dbReference>
<name>A0A1M5WNV8_BUTFI</name>
<reference evidence="3" key="1">
    <citation type="submission" date="2016-11" db="EMBL/GenBank/DDBJ databases">
        <authorList>
            <person name="Varghese N."/>
            <person name="Submissions S."/>
        </authorList>
    </citation>
    <scope>NUCLEOTIDE SEQUENCE [LARGE SCALE GENOMIC DNA]</scope>
    <source>
        <strain evidence="3">DSM 3071</strain>
    </source>
</reference>